<feature type="region of interest" description="Disordered" evidence="1">
    <location>
        <begin position="68"/>
        <end position="87"/>
    </location>
</feature>
<dbReference type="Proteomes" id="UP001342314">
    <property type="component" value="Unassembled WGS sequence"/>
</dbReference>
<dbReference type="EMBL" id="BQKY01000006">
    <property type="protein sequence ID" value="GJN90355.1"/>
    <property type="molecule type" value="Genomic_DNA"/>
</dbReference>
<feature type="compositionally biased region" description="Basic and acidic residues" evidence="1">
    <location>
        <begin position="548"/>
        <end position="563"/>
    </location>
</feature>
<proteinExistence type="predicted"/>
<reference evidence="3 4" key="1">
    <citation type="submission" date="2021-12" db="EMBL/GenBank/DDBJ databases">
        <title>High titer production of polyol ester of fatty acids by Rhodotorula paludigena BS15 towards product separation-free biomass refinery.</title>
        <authorList>
            <person name="Mano J."/>
            <person name="Ono H."/>
            <person name="Tanaka T."/>
            <person name="Naito K."/>
            <person name="Sushida H."/>
            <person name="Ike M."/>
            <person name="Tokuyasu K."/>
            <person name="Kitaoka M."/>
        </authorList>
    </citation>
    <scope>NUCLEOTIDE SEQUENCE [LARGE SCALE GENOMIC DNA]</scope>
    <source>
        <strain evidence="3 4">BS15</strain>
    </source>
</reference>
<comment type="caution">
    <text evidence="3">The sequence shown here is derived from an EMBL/GenBank/DDBJ whole genome shotgun (WGS) entry which is preliminary data.</text>
</comment>
<feature type="compositionally biased region" description="Basic and acidic residues" evidence="1">
    <location>
        <begin position="398"/>
        <end position="409"/>
    </location>
</feature>
<accession>A0AAV5GKI5</accession>
<keyword evidence="2" id="KW-1133">Transmembrane helix</keyword>
<keyword evidence="2" id="KW-0812">Transmembrane</keyword>
<dbReference type="AlphaFoldDB" id="A0AAV5GKI5"/>
<feature type="transmembrane region" description="Helical" evidence="2">
    <location>
        <begin position="356"/>
        <end position="377"/>
    </location>
</feature>
<protein>
    <submittedName>
        <fullName evidence="3">Uncharacterized protein</fullName>
    </submittedName>
</protein>
<gene>
    <name evidence="3" type="ORF">Rhopal_003366-T1</name>
</gene>
<feature type="region of interest" description="Disordered" evidence="1">
    <location>
        <begin position="386"/>
        <end position="450"/>
    </location>
</feature>
<dbReference type="GO" id="GO:0016020">
    <property type="term" value="C:membrane"/>
    <property type="evidence" value="ECO:0007669"/>
    <property type="project" value="TreeGrafter"/>
</dbReference>
<feature type="transmembrane region" description="Helical" evidence="2">
    <location>
        <begin position="245"/>
        <end position="264"/>
    </location>
</feature>
<keyword evidence="4" id="KW-1185">Reference proteome</keyword>
<keyword evidence="2" id="KW-0472">Membrane</keyword>
<feature type="transmembrane region" description="Helical" evidence="2">
    <location>
        <begin position="323"/>
        <end position="344"/>
    </location>
</feature>
<organism evidence="3 4">
    <name type="scientific">Rhodotorula paludigena</name>
    <dbReference type="NCBI Taxonomy" id="86838"/>
    <lineage>
        <taxon>Eukaryota</taxon>
        <taxon>Fungi</taxon>
        <taxon>Dikarya</taxon>
        <taxon>Basidiomycota</taxon>
        <taxon>Pucciniomycotina</taxon>
        <taxon>Microbotryomycetes</taxon>
        <taxon>Sporidiobolales</taxon>
        <taxon>Sporidiobolaceae</taxon>
        <taxon>Rhodotorula</taxon>
    </lineage>
</organism>
<evidence type="ECO:0000256" key="1">
    <source>
        <dbReference type="SAM" id="MobiDB-lite"/>
    </source>
</evidence>
<evidence type="ECO:0000256" key="2">
    <source>
        <dbReference type="SAM" id="Phobius"/>
    </source>
</evidence>
<dbReference type="PANTHER" id="PTHR16201">
    <property type="entry name" value="SEVEN TRANSMEMBRANE PROTEIN 1-RELATED"/>
    <property type="match status" value="1"/>
</dbReference>
<sequence>MHLVEGEILPQVRLDLLDLLQDPALLGKVAELDEAELGDLLAESIAVVKQEEVKRRQGFDEWEAKVKKKEKKERQKEAQKGRSGKPRVTMRDVGDLISQWCGYLGTGCAIWNAVPQIYAQLEDPRVLGPRWTLLNLWLLGDIGQTSGMFIHTAQVPHKISGIVFGVTDLIIMCLKMWNAGWFGVRRWRRKPDNDEAKHESNHLLHQPSGADEASEHRLSIDLTRGPVDMTPETYRWFTNFNGWRTNGIVLVLMFGITGGCWAGLDFARRQSLPALVPSVPPHDTRSWVGWITGMFGMVCYNVARIFQMRDLRPKKGKPADTSVLMFAWLILQNVFLLTALLTVSYTGPALYGSVPFLSNMGCALIADFIIVGLSYWYKKHPVAPGHHRATSASDEETQLVHHDRHDHPASDFATRAPARSNSKRSTTFSTKRWNSTSHVQSARTGSHDLDVKRKELEDHLRDSLEQEQKLVKGGPSALPPLIRAKRVAELDARLNREQGQLGSLRARAKEAGQDEIQKQKQWMDKTANLRSRLRATRRARVKQVKRVRKEDEEDLRRWKEKRGGGVGVHSDSELSSAETTEHKHGDTHDDLSSELSTDSSERSWRPLHHGIDASSLGKSGWHPRRGVGTSSCV</sequence>
<feature type="region of interest" description="Disordered" evidence="1">
    <location>
        <begin position="545"/>
        <end position="633"/>
    </location>
</feature>
<feature type="compositionally biased region" description="Basic and acidic residues" evidence="1">
    <location>
        <begin position="579"/>
        <end position="591"/>
    </location>
</feature>
<feature type="compositionally biased region" description="Polar residues" evidence="1">
    <location>
        <begin position="419"/>
        <end position="444"/>
    </location>
</feature>
<evidence type="ECO:0000313" key="4">
    <source>
        <dbReference type="Proteomes" id="UP001342314"/>
    </source>
</evidence>
<feature type="transmembrane region" description="Helical" evidence="2">
    <location>
        <begin position="162"/>
        <end position="184"/>
    </location>
</feature>
<evidence type="ECO:0000313" key="3">
    <source>
        <dbReference type="EMBL" id="GJN90355.1"/>
    </source>
</evidence>
<name>A0AAV5GKI5_9BASI</name>
<dbReference type="InterPro" id="IPR051415">
    <property type="entry name" value="LAAT-1"/>
</dbReference>
<feature type="transmembrane region" description="Helical" evidence="2">
    <location>
        <begin position="284"/>
        <end position="303"/>
    </location>
</feature>